<reference evidence="1" key="2">
    <citation type="submission" date="2021-01" db="UniProtKB">
        <authorList>
            <consortium name="EnsemblPlants"/>
        </authorList>
    </citation>
    <scope>IDENTIFICATION</scope>
</reference>
<sequence>MYETSLSKEARVETLIDRENGMWKSELVRQVFLPHEANIICGIALSASLPVDKLVWALTVNGHFSVRSAYKLAREMGLRANSGELSDGTRLKSLRFHSFMDVLWFVMMEEQWEQSRVEKVLMIAWAIWTNRNECKHKGVKKTNQGLLQWSLDYLGEYHACSMDPGGSTPSVVVDWTHTPPPPFRPPNRHKINVDDAVFKAQKATSVGVLIRDAEGTLIGACSKRIMAPLGAIEVEAKAIESGL</sequence>
<proteinExistence type="predicted"/>
<evidence type="ECO:0000313" key="1">
    <source>
        <dbReference type="EnsemblPlants" id="QL03p051237:mrna"/>
    </source>
</evidence>
<dbReference type="EnsemblPlants" id="QL03p051237:mrna">
    <property type="protein sequence ID" value="QL03p051237:mrna"/>
    <property type="gene ID" value="QL03p051237"/>
</dbReference>
<dbReference type="AlphaFoldDB" id="A0A7N2L8N8"/>
<evidence type="ECO:0000313" key="2">
    <source>
        <dbReference type="Proteomes" id="UP000594261"/>
    </source>
</evidence>
<dbReference type="EMBL" id="LRBV02000003">
    <property type="status" value="NOT_ANNOTATED_CDS"/>
    <property type="molecule type" value="Genomic_DNA"/>
</dbReference>
<keyword evidence="2" id="KW-1185">Reference proteome</keyword>
<evidence type="ECO:0008006" key="3">
    <source>
        <dbReference type="Google" id="ProtNLM"/>
    </source>
</evidence>
<dbReference type="InParanoid" id="A0A7N2L8N8"/>
<protein>
    <recommendedName>
        <fullName evidence="3">RNase H type-1 domain-containing protein</fullName>
    </recommendedName>
</protein>
<accession>A0A7N2L8N8</accession>
<name>A0A7N2L8N8_QUELO</name>
<reference evidence="1 2" key="1">
    <citation type="journal article" date="2016" name="G3 (Bethesda)">
        <title>First Draft Assembly and Annotation of the Genome of a California Endemic Oak Quercus lobata Nee (Fagaceae).</title>
        <authorList>
            <person name="Sork V.L."/>
            <person name="Fitz-Gibbon S.T."/>
            <person name="Puiu D."/>
            <person name="Crepeau M."/>
            <person name="Gugger P.F."/>
            <person name="Sherman R."/>
            <person name="Stevens K."/>
            <person name="Langley C.H."/>
            <person name="Pellegrini M."/>
            <person name="Salzberg S.L."/>
        </authorList>
    </citation>
    <scope>NUCLEOTIDE SEQUENCE [LARGE SCALE GENOMIC DNA]</scope>
    <source>
        <strain evidence="1 2">cv. SW786</strain>
    </source>
</reference>
<organism evidence="1 2">
    <name type="scientific">Quercus lobata</name>
    <name type="common">Valley oak</name>
    <dbReference type="NCBI Taxonomy" id="97700"/>
    <lineage>
        <taxon>Eukaryota</taxon>
        <taxon>Viridiplantae</taxon>
        <taxon>Streptophyta</taxon>
        <taxon>Embryophyta</taxon>
        <taxon>Tracheophyta</taxon>
        <taxon>Spermatophyta</taxon>
        <taxon>Magnoliopsida</taxon>
        <taxon>eudicotyledons</taxon>
        <taxon>Gunneridae</taxon>
        <taxon>Pentapetalae</taxon>
        <taxon>rosids</taxon>
        <taxon>fabids</taxon>
        <taxon>Fagales</taxon>
        <taxon>Fagaceae</taxon>
        <taxon>Quercus</taxon>
    </lineage>
</organism>
<dbReference type="Gramene" id="QL03p051237:mrna">
    <property type="protein sequence ID" value="QL03p051237:mrna"/>
    <property type="gene ID" value="QL03p051237"/>
</dbReference>
<dbReference type="Proteomes" id="UP000594261">
    <property type="component" value="Chromosome 3"/>
</dbReference>